<gene>
    <name evidence="3" type="ORF">O0R41_01470</name>
</gene>
<keyword evidence="1" id="KW-0472">Membrane</keyword>
<dbReference type="NCBIfam" id="TIGR02226">
    <property type="entry name" value="two_anch"/>
    <property type="match status" value="1"/>
</dbReference>
<protein>
    <submittedName>
        <fullName evidence="3">BatA domain-containing protein</fullName>
    </submittedName>
</protein>
<keyword evidence="4" id="KW-1185">Reference proteome</keyword>
<feature type="domain" description="Aerotolerance regulator N-terminal" evidence="2">
    <location>
        <begin position="4"/>
        <end position="77"/>
    </location>
</feature>
<feature type="transmembrane region" description="Helical" evidence="1">
    <location>
        <begin position="6"/>
        <end position="26"/>
    </location>
</feature>
<dbReference type="PANTHER" id="PTHR37464">
    <property type="entry name" value="BLL2463 PROTEIN"/>
    <property type="match status" value="1"/>
</dbReference>
<dbReference type="Pfam" id="PF07584">
    <property type="entry name" value="BatA"/>
    <property type="match status" value="1"/>
</dbReference>
<sequence length="382" mass="41159">MAIGLLFPAALAALVALIVPLVIHIARRSEQQPTDFAALRWLRQKPRPRSRLRFDEWPLLLLRLLLLALVALFLARPVLWGAADQSPYVAVVPGVRVDPAAFPNARLHWLATGYPALDTPPPAATIPLASLVRQLDADVPQGAPITIVTPQVIEGADAERIRLSRRVTWRIQPGAMPAARVRAAPPPSLAIRHDAAHADALRYLRAAALAWQPQGRAADPDLGDAAAPLPDPRHLLAWLAAGTVPQAVRDRAARGGTVLLSHDARAPDGLAFVTIWRDDEGAPLAEVATIGSGRMVRLTRPLRPAAMPVLLDADFPTQFRALLSPPEAAPSRVAARDYAPLTGASPADLPPQPLQPWLGLLIALLLCAERWMATRRSRSSVP</sequence>
<evidence type="ECO:0000313" key="4">
    <source>
        <dbReference type="Proteomes" id="UP001185984"/>
    </source>
</evidence>
<dbReference type="PANTHER" id="PTHR37464:SF1">
    <property type="entry name" value="BLL2463 PROTEIN"/>
    <property type="match status" value="1"/>
</dbReference>
<evidence type="ECO:0000259" key="2">
    <source>
        <dbReference type="Pfam" id="PF07584"/>
    </source>
</evidence>
<keyword evidence="1" id="KW-1133">Transmembrane helix</keyword>
<dbReference type="InterPro" id="IPR011933">
    <property type="entry name" value="Double_TM_dom"/>
</dbReference>
<feature type="transmembrane region" description="Helical" evidence="1">
    <location>
        <begin position="57"/>
        <end position="75"/>
    </location>
</feature>
<dbReference type="RefSeq" id="WP_317515495.1">
    <property type="nucleotide sequence ID" value="NZ_JAPTHD010000001.1"/>
</dbReference>
<evidence type="ECO:0000313" key="3">
    <source>
        <dbReference type="EMBL" id="MDV5822274.1"/>
    </source>
</evidence>
<evidence type="ECO:0000256" key="1">
    <source>
        <dbReference type="SAM" id="Phobius"/>
    </source>
</evidence>
<accession>A0ABU3ZRX9</accession>
<dbReference type="Proteomes" id="UP001185984">
    <property type="component" value="Unassembled WGS sequence"/>
</dbReference>
<comment type="caution">
    <text evidence="3">The sequence shown here is derived from an EMBL/GenBank/DDBJ whole genome shotgun (WGS) entry which is preliminary data.</text>
</comment>
<dbReference type="InterPro" id="IPR024163">
    <property type="entry name" value="Aerotolerance_reg_N"/>
</dbReference>
<organism evidence="3 4">
    <name type="scientific">Sphingobium naphthae</name>
    <dbReference type="NCBI Taxonomy" id="1886786"/>
    <lineage>
        <taxon>Bacteria</taxon>
        <taxon>Pseudomonadati</taxon>
        <taxon>Pseudomonadota</taxon>
        <taxon>Alphaproteobacteria</taxon>
        <taxon>Sphingomonadales</taxon>
        <taxon>Sphingomonadaceae</taxon>
        <taxon>Sphingobium</taxon>
    </lineage>
</organism>
<keyword evidence="1" id="KW-0812">Transmembrane</keyword>
<reference evidence="4" key="1">
    <citation type="journal article" date="2022" name="J Environ Chem Eng">
        <title>Biodegradation of petroleum oil using a constructed nonpathogenic and heavy metal-tolerant bacterial consortium isolated from marine sponges.</title>
        <authorList>
            <person name="Dechsakulwatana C."/>
            <person name="Rungsihiranrut A."/>
            <person name="Muangchinda C."/>
            <person name="Ningthoujam R."/>
            <person name="Klankeo P."/>
            <person name="Pinyakong O."/>
        </authorList>
    </citation>
    <scope>NUCLEOTIDE SEQUENCE [LARGE SCALE GENOMIC DNA]</scope>
    <source>
        <strain evidence="4">MO2-4</strain>
    </source>
</reference>
<proteinExistence type="predicted"/>
<name>A0ABU3ZRX9_9SPHN</name>
<dbReference type="EMBL" id="JAPTHD010000001">
    <property type="protein sequence ID" value="MDV5822274.1"/>
    <property type="molecule type" value="Genomic_DNA"/>
</dbReference>